<dbReference type="InterPro" id="IPR009956">
    <property type="entry name" value="Post-segregation_anti-tox_CcdA"/>
</dbReference>
<comment type="caution">
    <text evidence="3">The sequence shown here is derived from an EMBL/GenBank/DDBJ whole genome shotgun (WGS) entry which is preliminary data.</text>
</comment>
<dbReference type="Pfam" id="PF07362">
    <property type="entry name" value="CcdA"/>
    <property type="match status" value="1"/>
</dbReference>
<gene>
    <name evidence="3" type="ORF">D6029_17925</name>
</gene>
<evidence type="ECO:0000313" key="3">
    <source>
        <dbReference type="EMBL" id="RJT19667.1"/>
    </source>
</evidence>
<evidence type="ECO:0008006" key="5">
    <source>
        <dbReference type="Google" id="ProtNLM"/>
    </source>
</evidence>
<dbReference type="EMBL" id="QZWH01000045">
    <property type="protein sequence ID" value="RJT19667.1"/>
    <property type="molecule type" value="Genomic_DNA"/>
</dbReference>
<feature type="compositionally biased region" description="Polar residues" evidence="2">
    <location>
        <begin position="19"/>
        <end position="31"/>
    </location>
</feature>
<feature type="region of interest" description="Disordered" evidence="2">
    <location>
        <begin position="1"/>
        <end position="31"/>
    </location>
</feature>
<evidence type="ECO:0000256" key="2">
    <source>
        <dbReference type="SAM" id="MobiDB-lite"/>
    </source>
</evidence>
<dbReference type="RefSeq" id="WP_120066088.1">
    <property type="nucleotide sequence ID" value="NZ_QZWH01000045.1"/>
</dbReference>
<evidence type="ECO:0000313" key="4">
    <source>
        <dbReference type="Proteomes" id="UP000276295"/>
    </source>
</evidence>
<proteinExistence type="predicted"/>
<protein>
    <recommendedName>
        <fullName evidence="5">Plasmid maintenance protein CcdB</fullName>
    </recommendedName>
</protein>
<name>A0A3A5JNN6_9ENTR</name>
<dbReference type="OrthoDB" id="7219749at2"/>
<evidence type="ECO:0000256" key="1">
    <source>
        <dbReference type="ARBA" id="ARBA00022649"/>
    </source>
</evidence>
<dbReference type="Proteomes" id="UP000276295">
    <property type="component" value="Unassembled WGS sequence"/>
</dbReference>
<sequence length="58" mass="6520">MCGKRELEGAQSACPASVSGKQQKNNESSWYEENRDAIDALNKFVEENGTFSDFQRAF</sequence>
<organism evidence="3 4">
    <name type="scientific">Buttiauxella izardii</name>
    <dbReference type="NCBI Taxonomy" id="82991"/>
    <lineage>
        <taxon>Bacteria</taxon>
        <taxon>Pseudomonadati</taxon>
        <taxon>Pseudomonadota</taxon>
        <taxon>Gammaproteobacteria</taxon>
        <taxon>Enterobacterales</taxon>
        <taxon>Enterobacteriaceae</taxon>
        <taxon>Buttiauxella</taxon>
    </lineage>
</organism>
<reference evidence="3 4" key="1">
    <citation type="submission" date="2018-09" db="EMBL/GenBank/DDBJ databases">
        <title>Draft genome sequence of Buttiauxella izardii CCUG 35510T.</title>
        <authorList>
            <person name="Salva-Serra F."/>
            <person name="Marathe N."/>
            <person name="Moore E."/>
            <person name="Stadler-Svensson L."/>
            <person name="Engstrom-Jakobsson H."/>
        </authorList>
    </citation>
    <scope>NUCLEOTIDE SEQUENCE [LARGE SCALE GENOMIC DNA]</scope>
    <source>
        <strain evidence="3 4">CCUG 35510</strain>
    </source>
</reference>
<keyword evidence="4" id="KW-1185">Reference proteome</keyword>
<accession>A0A3A5JNN6</accession>
<keyword evidence="1" id="KW-1277">Toxin-antitoxin system</keyword>
<dbReference type="AlphaFoldDB" id="A0A3A5JNN6"/>